<dbReference type="EMBL" id="JAUOZS010000001">
    <property type="protein sequence ID" value="MDT8902158.1"/>
    <property type="molecule type" value="Genomic_DNA"/>
</dbReference>
<reference evidence="1 2" key="1">
    <citation type="submission" date="2023-07" db="EMBL/GenBank/DDBJ databases">
        <title>The novel representative of Negativicutes class, Anaeroselena agilis gen. nov. sp. nov.</title>
        <authorList>
            <person name="Prokofeva M.I."/>
            <person name="Elcheninov A.G."/>
            <person name="Klyukina A."/>
            <person name="Kublanov I.V."/>
            <person name="Frolov E.N."/>
            <person name="Podosokorskaya O.A."/>
        </authorList>
    </citation>
    <scope>NUCLEOTIDE SEQUENCE [LARGE SCALE GENOMIC DNA]</scope>
    <source>
        <strain evidence="1 2">4137-cl</strain>
    </source>
</reference>
<dbReference type="Pfam" id="PF00300">
    <property type="entry name" value="His_Phos_1"/>
    <property type="match status" value="1"/>
</dbReference>
<dbReference type="Gene3D" id="3.40.50.1240">
    <property type="entry name" value="Phosphoglycerate mutase-like"/>
    <property type="match status" value="1"/>
</dbReference>
<dbReference type="InterPro" id="IPR029033">
    <property type="entry name" value="His_PPase_superfam"/>
</dbReference>
<dbReference type="SUPFAM" id="SSF53254">
    <property type="entry name" value="Phosphoglycerate mutase-like"/>
    <property type="match status" value="1"/>
</dbReference>
<comment type="caution">
    <text evidence="1">The sequence shown here is derived from an EMBL/GenBank/DDBJ whole genome shotgun (WGS) entry which is preliminary data.</text>
</comment>
<keyword evidence="2" id="KW-1185">Reference proteome</keyword>
<organism evidence="1 2">
    <name type="scientific">Anaeroselena agilis</name>
    <dbReference type="NCBI Taxonomy" id="3063788"/>
    <lineage>
        <taxon>Bacteria</taxon>
        <taxon>Bacillati</taxon>
        <taxon>Bacillota</taxon>
        <taxon>Negativicutes</taxon>
        <taxon>Acetonemataceae</taxon>
        <taxon>Anaeroselena</taxon>
    </lineage>
</organism>
<protein>
    <submittedName>
        <fullName evidence="1">Histidine phosphatase family protein</fullName>
    </submittedName>
</protein>
<evidence type="ECO:0000313" key="1">
    <source>
        <dbReference type="EMBL" id="MDT8902158.1"/>
    </source>
</evidence>
<dbReference type="RefSeq" id="WP_413780644.1">
    <property type="nucleotide sequence ID" value="NZ_JAUOZS010000001.1"/>
</dbReference>
<name>A0ABU3NZC8_9FIRM</name>
<accession>A0ABU3NZC8</accession>
<proteinExistence type="predicted"/>
<dbReference type="InterPro" id="IPR013078">
    <property type="entry name" value="His_Pase_superF_clade-1"/>
</dbReference>
<dbReference type="Proteomes" id="UP001254848">
    <property type="component" value="Unassembled WGS sequence"/>
</dbReference>
<evidence type="ECO:0000313" key="2">
    <source>
        <dbReference type="Proteomes" id="UP001254848"/>
    </source>
</evidence>
<sequence length="158" mass="17634">MYIILFHTGEAEEKQTKQGETRAVLTKNGEKAVVDAAQGLDRIIPRKIKTQVWSSMLPAASQTAELVAEELGVKRRFLKTLDTDDLSTLLAMAFEHCTDDCLIFVSRQPYLGDWSRKLAGLKLPFGEASAAGFTVDQEAPAQNELLWFIQPRILKRIG</sequence>
<gene>
    <name evidence="1" type="ORF">Q4T40_12955</name>
</gene>